<dbReference type="SUPFAM" id="SSF53756">
    <property type="entry name" value="UDP-Glycosyltransferase/glycogen phosphorylase"/>
    <property type="match status" value="1"/>
</dbReference>
<dbReference type="InterPro" id="IPR011834">
    <property type="entry name" value="Agluc_phsphrylas"/>
</dbReference>
<dbReference type="Pfam" id="PF00343">
    <property type="entry name" value="Phosphorylase"/>
    <property type="match status" value="1"/>
</dbReference>
<proteinExistence type="inferred from homology"/>
<gene>
    <name evidence="2" type="primary">glgP</name>
    <name evidence="2" type="ORF">NVS47_08840</name>
</gene>
<dbReference type="EMBL" id="JANPWE010000003">
    <property type="protein sequence ID" value="MCR6545617.1"/>
    <property type="molecule type" value="Genomic_DNA"/>
</dbReference>
<dbReference type="PANTHER" id="PTHR42655:SF1">
    <property type="entry name" value="GLYCOGEN PHOSPHORYLASE"/>
    <property type="match status" value="1"/>
</dbReference>
<accession>A0ABT1Y417</accession>
<dbReference type="Gene3D" id="3.40.50.2000">
    <property type="entry name" value="Glycogen Phosphorylase B"/>
    <property type="match status" value="3"/>
</dbReference>
<reference evidence="2 3" key="1">
    <citation type="submission" date="2022-08" db="EMBL/GenBank/DDBJ databases">
        <title>Proteogenomics of the novel Dehalobacterium formicoaceticum strain EZ94 highlights a key role of methyltransferases during anaerobic dichloromethane degradation.</title>
        <authorList>
            <person name="Wasmund K."/>
        </authorList>
    </citation>
    <scope>NUCLEOTIDE SEQUENCE [LARGE SCALE GENOMIC DNA]</scope>
    <source>
        <strain evidence="2 3">EZ94</strain>
    </source>
</reference>
<dbReference type="RefSeq" id="WP_257913221.1">
    <property type="nucleotide sequence ID" value="NZ_JANPWE010000003.1"/>
</dbReference>
<name>A0ABT1Y417_9FIRM</name>
<organism evidence="2 3">
    <name type="scientific">Dehalobacterium formicoaceticum</name>
    <dbReference type="NCBI Taxonomy" id="51515"/>
    <lineage>
        <taxon>Bacteria</taxon>
        <taxon>Bacillati</taxon>
        <taxon>Bacillota</taxon>
        <taxon>Clostridia</taxon>
        <taxon>Eubacteriales</taxon>
        <taxon>Peptococcaceae</taxon>
        <taxon>Dehalobacterium</taxon>
    </lineage>
</organism>
<dbReference type="InterPro" id="IPR000811">
    <property type="entry name" value="Glyco_trans_35"/>
</dbReference>
<dbReference type="Proteomes" id="UP001524944">
    <property type="component" value="Unassembled WGS sequence"/>
</dbReference>
<evidence type="ECO:0000256" key="1">
    <source>
        <dbReference type="ARBA" id="ARBA00006047"/>
    </source>
</evidence>
<protein>
    <submittedName>
        <fullName evidence="2">Alpha-glucan family phosphorylase</fullName>
    </submittedName>
</protein>
<comment type="caution">
    <text evidence="2">The sequence shown here is derived from an EMBL/GenBank/DDBJ whole genome shotgun (WGS) entry which is preliminary data.</text>
</comment>
<dbReference type="NCBIfam" id="TIGR02094">
    <property type="entry name" value="more_P_ylases"/>
    <property type="match status" value="2"/>
</dbReference>
<comment type="similarity">
    <text evidence="1">Belongs to the glycogen phosphorylase family.</text>
</comment>
<dbReference type="InterPro" id="IPR052182">
    <property type="entry name" value="Glycogen/Maltodextrin_Phosph"/>
</dbReference>
<evidence type="ECO:0000313" key="2">
    <source>
        <dbReference type="EMBL" id="MCR6545617.1"/>
    </source>
</evidence>
<dbReference type="PANTHER" id="PTHR42655">
    <property type="entry name" value="GLYCOGEN PHOSPHORYLASE"/>
    <property type="match status" value="1"/>
</dbReference>
<keyword evidence="3" id="KW-1185">Reference proteome</keyword>
<sequence>MNQNNSNPQVAYFCMEFGLSEEMPIYAGGLGVLAGDYLKAAREAQFPMIGIGILWAHDYTEQYINGEGRPYDVYPEFDYPMVQDTGVSVHVNVRGEDVECKVKMVDCYGNVPLYLLDTNIPGSSHGWMTNKLYGGAAQDRLAAEMILGIGGIRLLRALGLEVDLYHFNEGHALFAGLELIREEMEKNDHRFDLAWKKAKSQIIFTTHTPVAAGNEIHDHNLLNYMGAYNGLNYEEMCQIGGDPFNMTAASLRLSFKANAVSKLHGHTARKMWQEIPLSTPIISITNGVHEGTWQDKRMKEAFDRSEDLFAVHMTCKKELFNYIAEKTGQVMDPEVLTLGFARRAAPYKRSDLIFRNSDLLEPFISHGKLQLIFSGKAHPNDQLGKDIIADLVKMDQKYGNRVVFLENYNMEVAKLLVRGCDVWLNNPRRPFEASGTSGIKAAMNGVLNFSVVDGWVAEGPQHGVSGWLLEQAARQSEVWDQDEKDLQELYQVLFREIMPTYYQDRERWKEMMLSSIDMAQWQFSSARMIREYYDVMYRPTFQALDYWEVAPYIYPGWLEIEHQPQITQ</sequence>
<evidence type="ECO:0000313" key="3">
    <source>
        <dbReference type="Proteomes" id="UP001524944"/>
    </source>
</evidence>